<keyword evidence="1" id="KW-0614">Plasmid</keyword>
<keyword evidence="2" id="KW-1185">Reference proteome</keyword>
<organism evidence="1 2">
    <name type="scientific">Thermus aquaticus (strain ATCC BAA-2747 / Y51MC23)</name>
    <dbReference type="NCBI Taxonomy" id="498848"/>
    <lineage>
        <taxon>Bacteria</taxon>
        <taxon>Thermotogati</taxon>
        <taxon>Deinococcota</taxon>
        <taxon>Deinococci</taxon>
        <taxon>Thermales</taxon>
        <taxon>Thermaceae</taxon>
        <taxon>Thermus</taxon>
    </lineage>
</organism>
<geneLocation type="plasmid" evidence="1 2">
    <name>pTA78</name>
</geneLocation>
<name>A0ABN4IN26_THEA5</name>
<accession>A0ABN4IN26</accession>
<protein>
    <submittedName>
        <fullName evidence="1">Uncharacterized protein</fullName>
    </submittedName>
</protein>
<evidence type="ECO:0000313" key="2">
    <source>
        <dbReference type="Proteomes" id="UP000058660"/>
    </source>
</evidence>
<evidence type="ECO:0000313" key="1">
    <source>
        <dbReference type="EMBL" id="ALJ92378.1"/>
    </source>
</evidence>
<gene>
    <name evidence="1" type="ORF">TO73_2857</name>
</gene>
<dbReference type="Proteomes" id="UP000058660">
    <property type="component" value="Plasmid pTA78"/>
</dbReference>
<proteinExistence type="predicted"/>
<reference evidence="2" key="1">
    <citation type="journal article" date="2015" name="PLoS ONE">
        <title>Complete Genome Sequence of Thermus aquaticus Y51MC23.</title>
        <authorList>
            <person name="Brumm P.J."/>
            <person name="Monsma S."/>
            <person name="Keough B."/>
            <person name="Jasinovica S."/>
            <person name="Ferguson E."/>
            <person name="Schoenfeld T."/>
            <person name="Lodes M."/>
            <person name="Mead D.A."/>
        </authorList>
    </citation>
    <scope>NUCLEOTIDE SEQUENCE [LARGE SCALE GENOMIC DNA]</scope>
    <source>
        <strain evidence="2">BAA-2747 / Y51MC23</strain>
    </source>
</reference>
<dbReference type="EMBL" id="CP010826">
    <property type="protein sequence ID" value="ALJ92378.1"/>
    <property type="molecule type" value="Genomic_DNA"/>
</dbReference>
<sequence>MKTPGEETAKAYAKEFPGWWTEGNRGEYLVLRAEPLRRAGLLRPFLWPFGRRG</sequence>